<dbReference type="SUPFAM" id="SSF50630">
    <property type="entry name" value="Acid proteases"/>
    <property type="match status" value="1"/>
</dbReference>
<dbReference type="Gene3D" id="2.40.70.10">
    <property type="entry name" value="Acid Proteases"/>
    <property type="match status" value="1"/>
</dbReference>
<evidence type="ECO:0008006" key="2">
    <source>
        <dbReference type="Google" id="ProtNLM"/>
    </source>
</evidence>
<accession>A0A2T8KKE1</accession>
<dbReference type="GO" id="GO:0004190">
    <property type="term" value="F:aspartic-type endopeptidase activity"/>
    <property type="evidence" value="ECO:0007669"/>
    <property type="project" value="InterPro"/>
</dbReference>
<dbReference type="Gramene" id="PVH62647">
    <property type="protein sequence ID" value="PVH62647"/>
    <property type="gene ID" value="PAHAL_3G356000"/>
</dbReference>
<dbReference type="InterPro" id="IPR001969">
    <property type="entry name" value="Aspartic_peptidase_AS"/>
</dbReference>
<dbReference type="InterPro" id="IPR021109">
    <property type="entry name" value="Peptidase_aspartic_dom_sf"/>
</dbReference>
<dbReference type="Proteomes" id="UP000243499">
    <property type="component" value="Chromosome 3"/>
</dbReference>
<dbReference type="CDD" id="cd00303">
    <property type="entry name" value="retropepsin_like"/>
    <property type="match status" value="1"/>
</dbReference>
<dbReference type="PANTHER" id="PTHR33240:SF15">
    <property type="entry name" value="GAG-PRO-LIKE PROTEIN"/>
    <property type="match status" value="1"/>
</dbReference>
<reference evidence="1" key="1">
    <citation type="submission" date="2018-04" db="EMBL/GenBank/DDBJ databases">
        <title>WGS assembly of Panicum hallii.</title>
        <authorList>
            <person name="Lovell J."/>
            <person name="Jenkins J."/>
            <person name="Lowry D."/>
            <person name="Mamidi S."/>
            <person name="Sreedasyam A."/>
            <person name="Weng X."/>
            <person name="Barry K."/>
            <person name="Bonette J."/>
            <person name="Campitelli B."/>
            <person name="Daum C."/>
            <person name="Gordon S."/>
            <person name="Gould B."/>
            <person name="Lipzen A."/>
            <person name="Macqueen A."/>
            <person name="Palacio-Mejia J."/>
            <person name="Plott C."/>
            <person name="Shakirov E."/>
            <person name="Shu S."/>
            <person name="Yoshinaga Y."/>
            <person name="Zane M."/>
            <person name="Rokhsar D."/>
            <person name="Grimwood J."/>
            <person name="Schmutz J."/>
            <person name="Juenger T."/>
        </authorList>
    </citation>
    <scope>NUCLEOTIDE SEQUENCE [LARGE SCALE GENOMIC DNA]</scope>
    <source>
        <strain evidence="1">FIL2</strain>
    </source>
</reference>
<sequence>MKADPSDRPQKEGKGYVTEEQVRYVRNQRPTSSDLLRKYEYQYQQRLQRESEEEEHERHIGKRLRKHEDARDHWHCPFFRYCWDSEGVSVFRRLGPVPTRQEWVRSPRRGENLDEEEDTYHHPRWCPDGLNRSQKRRVQRLCSLEEVEAKYIESLRKVRPDLAEQEWQPKLARADKEISADTHMVFVLPAEFHARAHEESSVAQLHLGPRPVIFEKPQAKNYKHLKALYLKGYINGQPVNKMLVDTGAAVNIMPYSVLRCLGRSTGDLIKTNGVLSVDLTIGNKIVLTSFFVVNSKSTYNVLLGRDWIHTNYCIPSIMHQCLIQLDGDEVEVVQADDSIEISHAAMSIWDAEDQKPISGMSLEGCDHIEATKNRVRLVLSTSLTE</sequence>
<protein>
    <recommendedName>
        <fullName evidence="2">Peptidase A2 domain-containing protein</fullName>
    </recommendedName>
</protein>
<proteinExistence type="predicted"/>
<dbReference type="GO" id="GO:0006508">
    <property type="term" value="P:proteolysis"/>
    <property type="evidence" value="ECO:0007669"/>
    <property type="project" value="InterPro"/>
</dbReference>
<organism evidence="1">
    <name type="scientific">Panicum hallii</name>
    <dbReference type="NCBI Taxonomy" id="206008"/>
    <lineage>
        <taxon>Eukaryota</taxon>
        <taxon>Viridiplantae</taxon>
        <taxon>Streptophyta</taxon>
        <taxon>Embryophyta</taxon>
        <taxon>Tracheophyta</taxon>
        <taxon>Spermatophyta</taxon>
        <taxon>Magnoliopsida</taxon>
        <taxon>Liliopsida</taxon>
        <taxon>Poales</taxon>
        <taxon>Poaceae</taxon>
        <taxon>PACMAD clade</taxon>
        <taxon>Panicoideae</taxon>
        <taxon>Panicodae</taxon>
        <taxon>Paniceae</taxon>
        <taxon>Panicinae</taxon>
        <taxon>Panicum</taxon>
        <taxon>Panicum sect. Panicum</taxon>
    </lineage>
</organism>
<gene>
    <name evidence="1" type="ORF">PAHAL_3G356000</name>
</gene>
<dbReference type="AlphaFoldDB" id="A0A2T8KKE1"/>
<dbReference type="EMBL" id="CM008048">
    <property type="protein sequence ID" value="PVH62647.1"/>
    <property type="molecule type" value="Genomic_DNA"/>
</dbReference>
<name>A0A2T8KKE1_9POAL</name>
<dbReference type="PANTHER" id="PTHR33240">
    <property type="entry name" value="OS08G0508500 PROTEIN"/>
    <property type="match status" value="1"/>
</dbReference>
<dbReference type="PROSITE" id="PS00141">
    <property type="entry name" value="ASP_PROTEASE"/>
    <property type="match status" value="1"/>
</dbReference>
<evidence type="ECO:0000313" key="1">
    <source>
        <dbReference type="EMBL" id="PVH62647.1"/>
    </source>
</evidence>